<dbReference type="Proteomes" id="UP000553888">
    <property type="component" value="Unassembled WGS sequence"/>
</dbReference>
<dbReference type="InterPro" id="IPR019681">
    <property type="entry name" value="DUF2530"/>
</dbReference>
<feature type="region of interest" description="Disordered" evidence="1">
    <location>
        <begin position="82"/>
        <end position="105"/>
    </location>
</feature>
<organism evidence="3 4">
    <name type="scientific">Schumannella luteola</name>
    <dbReference type="NCBI Taxonomy" id="472059"/>
    <lineage>
        <taxon>Bacteria</taxon>
        <taxon>Bacillati</taxon>
        <taxon>Actinomycetota</taxon>
        <taxon>Actinomycetes</taxon>
        <taxon>Micrococcales</taxon>
        <taxon>Microbacteriaceae</taxon>
        <taxon>Schumannella</taxon>
    </lineage>
</organism>
<feature type="transmembrane region" description="Helical" evidence="2">
    <location>
        <begin position="21"/>
        <end position="41"/>
    </location>
</feature>
<reference evidence="3 4" key="1">
    <citation type="submission" date="2020-07" db="EMBL/GenBank/DDBJ databases">
        <title>Sequencing the genomes of 1000 actinobacteria strains.</title>
        <authorList>
            <person name="Klenk H.-P."/>
        </authorList>
    </citation>
    <scope>NUCLEOTIDE SEQUENCE [LARGE SCALE GENOMIC DNA]</scope>
    <source>
        <strain evidence="3 4">DSM 23141</strain>
    </source>
</reference>
<evidence type="ECO:0000256" key="1">
    <source>
        <dbReference type="SAM" id="MobiDB-lite"/>
    </source>
</evidence>
<evidence type="ECO:0008006" key="5">
    <source>
        <dbReference type="Google" id="ProtNLM"/>
    </source>
</evidence>
<evidence type="ECO:0000313" key="4">
    <source>
        <dbReference type="Proteomes" id="UP000553888"/>
    </source>
</evidence>
<feature type="transmembrane region" description="Helical" evidence="2">
    <location>
        <begin position="53"/>
        <end position="72"/>
    </location>
</feature>
<evidence type="ECO:0000313" key="3">
    <source>
        <dbReference type="EMBL" id="NYG99176.1"/>
    </source>
</evidence>
<accession>A0A852Y8A4</accession>
<protein>
    <recommendedName>
        <fullName evidence="5">DUF2530 domain-containing protein</fullName>
    </recommendedName>
</protein>
<proteinExistence type="predicted"/>
<keyword evidence="2" id="KW-0472">Membrane</keyword>
<sequence length="105" mass="11100">MRFYVPSAERKPDPAPLKTDDRAAILVGLALWILALCGLLIGLRPLVAGGYEGWLWTSVVGITLGLGGLVYTQLRRGRLRRRDAEAAGRPGDAATAAGSNPDSGD</sequence>
<name>A0A852Y8A4_9MICO</name>
<evidence type="ECO:0000256" key="2">
    <source>
        <dbReference type="SAM" id="Phobius"/>
    </source>
</evidence>
<keyword evidence="2" id="KW-1133">Transmembrane helix</keyword>
<feature type="compositionally biased region" description="Low complexity" evidence="1">
    <location>
        <begin position="87"/>
        <end position="98"/>
    </location>
</feature>
<dbReference type="AlphaFoldDB" id="A0A852Y8A4"/>
<keyword evidence="2" id="KW-0812">Transmembrane</keyword>
<dbReference type="EMBL" id="JACBZY010000001">
    <property type="protein sequence ID" value="NYG99176.1"/>
    <property type="molecule type" value="Genomic_DNA"/>
</dbReference>
<comment type="caution">
    <text evidence="3">The sequence shown here is derived from an EMBL/GenBank/DDBJ whole genome shotgun (WGS) entry which is preliminary data.</text>
</comment>
<gene>
    <name evidence="3" type="ORF">BJ979_001802</name>
</gene>
<dbReference type="RefSeq" id="WP_179567195.1">
    <property type="nucleotide sequence ID" value="NZ_JACBZY010000001.1"/>
</dbReference>
<dbReference type="Pfam" id="PF10745">
    <property type="entry name" value="DUF2530"/>
    <property type="match status" value="1"/>
</dbReference>
<keyword evidence="4" id="KW-1185">Reference proteome</keyword>